<dbReference type="EMBL" id="CP007174">
    <property type="protein sequence ID" value="AIF85038.1"/>
    <property type="molecule type" value="Genomic_DNA"/>
</dbReference>
<evidence type="ECO:0000313" key="2">
    <source>
        <dbReference type="EMBL" id="AIF85038.1"/>
    </source>
</evidence>
<protein>
    <recommendedName>
        <fullName evidence="1">MEDS domain-containing protein</fullName>
    </recommendedName>
</protein>
<reference evidence="2 3" key="1">
    <citation type="journal article" date="2014" name="PLoS ONE">
        <title>Genome Sequence of Candidatus Nitrososphaera evergladensis from Group I.1b Enriched from Everglades Soil Reveals Novel Genomic Features of the Ammonia-Oxidizing Archaea.</title>
        <authorList>
            <person name="Zhalnina K.V."/>
            <person name="Dias R."/>
            <person name="Leonard M.T."/>
            <person name="Dorr de Quadros P."/>
            <person name="Camargo F.A."/>
            <person name="Drew J.C."/>
            <person name="Farmerie W.G."/>
            <person name="Daroub S.H."/>
            <person name="Triplett E.W."/>
        </authorList>
    </citation>
    <scope>NUCLEOTIDE SEQUENCE [LARGE SCALE GENOMIC DNA]</scope>
    <source>
        <strain evidence="2 3">SR1</strain>
    </source>
</reference>
<name>A0A075MV52_9ARCH</name>
<dbReference type="Proteomes" id="UP000028194">
    <property type="component" value="Chromosome"/>
</dbReference>
<gene>
    <name evidence="2" type="ORF">NTE_03003</name>
</gene>
<keyword evidence="3" id="KW-1185">Reference proteome</keyword>
<evidence type="ECO:0000259" key="1">
    <source>
        <dbReference type="Pfam" id="PF14417"/>
    </source>
</evidence>
<accession>A0A075MV52</accession>
<organism evidence="2 3">
    <name type="scientific">Candidatus Nitrososphaera evergladensis SR1</name>
    <dbReference type="NCBI Taxonomy" id="1459636"/>
    <lineage>
        <taxon>Archaea</taxon>
        <taxon>Nitrososphaerota</taxon>
        <taxon>Nitrososphaeria</taxon>
        <taxon>Nitrososphaerales</taxon>
        <taxon>Nitrososphaeraceae</taxon>
        <taxon>Nitrososphaera</taxon>
    </lineage>
</organism>
<dbReference type="HOGENOM" id="CLU_1418635_0_0_2"/>
<dbReference type="KEGG" id="nev:NTE_03003"/>
<feature type="domain" description="MEDS" evidence="1">
    <location>
        <begin position="16"/>
        <end position="119"/>
    </location>
</feature>
<dbReference type="InterPro" id="IPR025847">
    <property type="entry name" value="MEDS_domain"/>
</dbReference>
<dbReference type="AlphaFoldDB" id="A0A075MV52"/>
<evidence type="ECO:0000313" key="3">
    <source>
        <dbReference type="Proteomes" id="UP000028194"/>
    </source>
</evidence>
<proteinExistence type="predicted"/>
<dbReference type="STRING" id="1459636.NTE_03003"/>
<dbReference type="Pfam" id="PF14417">
    <property type="entry name" value="MEDS"/>
    <property type="match status" value="1"/>
</dbReference>
<sequence>MYARMLRPIDLETSEHVMLLYDSDQVRDEVAAHYINEGIDEGQLVIYASVDAEDLAHLARLASRITEYQENISQGNLLIVSLKQCYQNALAGDLSPFGDIKKLVERASKERLDAGKGDGRAIIVADCADTLSKNEKFEECGIVENWWRNTCREWLKNNLQVTVICPHLHPMLDDSERELIGGYHSMTVKVP</sequence>